<dbReference type="EMBL" id="CP030118">
    <property type="protein sequence ID" value="QDL08697.1"/>
    <property type="molecule type" value="Genomic_DNA"/>
</dbReference>
<dbReference type="Proteomes" id="UP000503129">
    <property type="component" value="Chromosome"/>
</dbReference>
<gene>
    <name evidence="1" type="ORF">DP114_13075</name>
</gene>
<dbReference type="InterPro" id="IPR049891">
    <property type="entry name" value="CTB"/>
</dbReference>
<proteinExistence type="predicted"/>
<dbReference type="RefSeq" id="WP_171976277.1">
    <property type="nucleotide sequence ID" value="NZ_CAWOXK010000001.1"/>
</dbReference>
<reference evidence="1 2" key="1">
    <citation type="submission" date="2018-06" db="EMBL/GenBank/DDBJ databases">
        <title>Comparative genomics of Brasilonema spp. strains.</title>
        <authorList>
            <person name="Alvarenga D.O."/>
            <person name="Fiore M.F."/>
            <person name="Varani A.M."/>
        </authorList>
    </citation>
    <scope>NUCLEOTIDE SEQUENCE [LARGE SCALE GENOMIC DNA]</scope>
    <source>
        <strain evidence="1 2">CENA114</strain>
    </source>
</reference>
<keyword evidence="2" id="KW-1185">Reference proteome</keyword>
<evidence type="ECO:0000313" key="1">
    <source>
        <dbReference type="EMBL" id="QDL08697.1"/>
    </source>
</evidence>
<protein>
    <recommendedName>
        <fullName evidence="3">Bacteriocin</fullName>
    </recommendedName>
</protein>
<evidence type="ECO:0000313" key="2">
    <source>
        <dbReference type="Proteomes" id="UP000503129"/>
    </source>
</evidence>
<sequence>MSQLFTDLSAEQQEIVAGGQGLDALTKDLSQFNALAAIRQVGTAAGPGGAATASQTAFQQLASLGISELTVKI</sequence>
<dbReference type="NCBIfam" id="NF038167">
    <property type="entry name" value="cyan_ocin_like"/>
    <property type="match status" value="1"/>
</dbReference>
<dbReference type="AlphaFoldDB" id="A0A856MHU6"/>
<evidence type="ECO:0008006" key="3">
    <source>
        <dbReference type="Google" id="ProtNLM"/>
    </source>
</evidence>
<accession>A0A856MHU6</accession>
<organism evidence="1 2">
    <name type="scientific">Brasilonema sennae CENA114</name>
    <dbReference type="NCBI Taxonomy" id="415709"/>
    <lineage>
        <taxon>Bacteria</taxon>
        <taxon>Bacillati</taxon>
        <taxon>Cyanobacteriota</taxon>
        <taxon>Cyanophyceae</taxon>
        <taxon>Nostocales</taxon>
        <taxon>Scytonemataceae</taxon>
        <taxon>Brasilonema</taxon>
        <taxon>Bromeliae group (in: Brasilonema)</taxon>
    </lineage>
</organism>
<dbReference type="KEGG" id="bsen:DP114_13075"/>
<name>A0A856MHU6_9CYAN</name>